<proteinExistence type="predicted"/>
<gene>
    <name evidence="1" type="ORF">DPMN_010256</name>
</gene>
<dbReference type="Proteomes" id="UP000828390">
    <property type="component" value="Unassembled WGS sequence"/>
</dbReference>
<organism evidence="1 2">
    <name type="scientific">Dreissena polymorpha</name>
    <name type="common">Zebra mussel</name>
    <name type="synonym">Mytilus polymorpha</name>
    <dbReference type="NCBI Taxonomy" id="45954"/>
    <lineage>
        <taxon>Eukaryota</taxon>
        <taxon>Metazoa</taxon>
        <taxon>Spiralia</taxon>
        <taxon>Lophotrochozoa</taxon>
        <taxon>Mollusca</taxon>
        <taxon>Bivalvia</taxon>
        <taxon>Autobranchia</taxon>
        <taxon>Heteroconchia</taxon>
        <taxon>Euheterodonta</taxon>
        <taxon>Imparidentia</taxon>
        <taxon>Neoheterodontei</taxon>
        <taxon>Myida</taxon>
        <taxon>Dreissenoidea</taxon>
        <taxon>Dreissenidae</taxon>
        <taxon>Dreissena</taxon>
    </lineage>
</organism>
<sequence>MCYNTYKRFLGLSDVVLHVLQHLQEIPGPVLCLPACATTPTRDSWACLMLSCMCYNTYKRFLGLSYVFLHVLQHLQEIPGPV</sequence>
<dbReference type="AlphaFoldDB" id="A0A9D4N2W8"/>
<comment type="caution">
    <text evidence="1">The sequence shown here is derived from an EMBL/GenBank/DDBJ whole genome shotgun (WGS) entry which is preliminary data.</text>
</comment>
<reference evidence="1" key="2">
    <citation type="submission" date="2020-11" db="EMBL/GenBank/DDBJ databases">
        <authorList>
            <person name="McCartney M.A."/>
            <person name="Auch B."/>
            <person name="Kono T."/>
            <person name="Mallez S."/>
            <person name="Becker A."/>
            <person name="Gohl D.M."/>
            <person name="Silverstein K.A.T."/>
            <person name="Koren S."/>
            <person name="Bechman K.B."/>
            <person name="Herman A."/>
            <person name="Abrahante J.E."/>
            <person name="Garbe J."/>
        </authorList>
    </citation>
    <scope>NUCLEOTIDE SEQUENCE</scope>
    <source>
        <strain evidence="1">Duluth1</strain>
        <tissue evidence="1">Whole animal</tissue>
    </source>
</reference>
<dbReference type="EMBL" id="JAIWYP010000001">
    <property type="protein sequence ID" value="KAH3886254.1"/>
    <property type="molecule type" value="Genomic_DNA"/>
</dbReference>
<evidence type="ECO:0000313" key="1">
    <source>
        <dbReference type="EMBL" id="KAH3886254.1"/>
    </source>
</evidence>
<keyword evidence="2" id="KW-1185">Reference proteome</keyword>
<name>A0A9D4N2W8_DREPO</name>
<evidence type="ECO:0000313" key="2">
    <source>
        <dbReference type="Proteomes" id="UP000828390"/>
    </source>
</evidence>
<protein>
    <submittedName>
        <fullName evidence="1">Uncharacterized protein</fullName>
    </submittedName>
</protein>
<accession>A0A9D4N2W8</accession>
<reference evidence="1" key="1">
    <citation type="journal article" date="2019" name="bioRxiv">
        <title>The Genome of the Zebra Mussel, Dreissena polymorpha: A Resource for Invasive Species Research.</title>
        <authorList>
            <person name="McCartney M.A."/>
            <person name="Auch B."/>
            <person name="Kono T."/>
            <person name="Mallez S."/>
            <person name="Zhang Y."/>
            <person name="Obille A."/>
            <person name="Becker A."/>
            <person name="Abrahante J.E."/>
            <person name="Garbe J."/>
            <person name="Badalamenti J.P."/>
            <person name="Herman A."/>
            <person name="Mangelson H."/>
            <person name="Liachko I."/>
            <person name="Sullivan S."/>
            <person name="Sone E.D."/>
            <person name="Koren S."/>
            <person name="Silverstein K.A.T."/>
            <person name="Beckman K.B."/>
            <person name="Gohl D.M."/>
        </authorList>
    </citation>
    <scope>NUCLEOTIDE SEQUENCE</scope>
    <source>
        <strain evidence="1">Duluth1</strain>
        <tissue evidence="1">Whole animal</tissue>
    </source>
</reference>